<organism evidence="2 3">
    <name type="scientific">Pseudidiomarina maritima</name>
    <dbReference type="NCBI Taxonomy" id="519453"/>
    <lineage>
        <taxon>Bacteria</taxon>
        <taxon>Pseudomonadati</taxon>
        <taxon>Pseudomonadota</taxon>
        <taxon>Gammaproteobacteria</taxon>
        <taxon>Alteromonadales</taxon>
        <taxon>Idiomarinaceae</taxon>
        <taxon>Pseudidiomarina</taxon>
    </lineage>
</organism>
<dbReference type="RefSeq" id="WP_110074968.1">
    <property type="nucleotide sequence ID" value="NZ_QGTT01000002.1"/>
</dbReference>
<dbReference type="Gene3D" id="3.10.450.50">
    <property type="match status" value="1"/>
</dbReference>
<proteinExistence type="predicted"/>
<name>A0A317QB68_9GAMM</name>
<gene>
    <name evidence="2" type="ORF">DET45_10215</name>
</gene>
<keyword evidence="3" id="KW-1185">Reference proteome</keyword>
<dbReference type="SUPFAM" id="SSF54427">
    <property type="entry name" value="NTF2-like"/>
    <property type="match status" value="1"/>
</dbReference>
<dbReference type="AlphaFoldDB" id="A0A317QB68"/>
<dbReference type="InterPro" id="IPR032710">
    <property type="entry name" value="NTF2-like_dom_sf"/>
</dbReference>
<comment type="caution">
    <text evidence="2">The sequence shown here is derived from an EMBL/GenBank/DDBJ whole genome shotgun (WGS) entry which is preliminary data.</text>
</comment>
<dbReference type="Proteomes" id="UP000246964">
    <property type="component" value="Unassembled WGS sequence"/>
</dbReference>
<reference evidence="2 3" key="1">
    <citation type="submission" date="2018-05" db="EMBL/GenBank/DDBJ databases">
        <title>Freshwater and sediment microbial communities from various areas in North America, analyzing microbe dynamics in response to fracking.</title>
        <authorList>
            <person name="Lamendella R."/>
        </authorList>
    </citation>
    <scope>NUCLEOTIDE SEQUENCE [LARGE SCALE GENOMIC DNA]</scope>
    <source>
        <strain evidence="2 3">125B1</strain>
    </source>
</reference>
<dbReference type="EMBL" id="QGTT01000002">
    <property type="protein sequence ID" value="PWW15017.1"/>
    <property type="molecule type" value="Genomic_DNA"/>
</dbReference>
<dbReference type="InterPro" id="IPR037401">
    <property type="entry name" value="SnoaL-like"/>
</dbReference>
<dbReference type="OrthoDB" id="1115105at2"/>
<evidence type="ECO:0000259" key="1">
    <source>
        <dbReference type="Pfam" id="PF12680"/>
    </source>
</evidence>
<evidence type="ECO:0000313" key="3">
    <source>
        <dbReference type="Proteomes" id="UP000246964"/>
    </source>
</evidence>
<evidence type="ECO:0000313" key="2">
    <source>
        <dbReference type="EMBL" id="PWW15017.1"/>
    </source>
</evidence>
<sequence length="150" mass="16770">MTDTSATDNSDIVARLEQVYAELNQESIAALDALYADQVSFVDPIHQVHGLSDLKAYFQNTIKNVQSCYFKFTDHALQGDNLFVAWQMLLRHPKLAKGEQVILPGTSHFKLANGKIIAQVDYYDAGAMVYEHIPVLGWAIRTVKDKVKSA</sequence>
<dbReference type="Pfam" id="PF12680">
    <property type="entry name" value="SnoaL_2"/>
    <property type="match status" value="1"/>
</dbReference>
<protein>
    <submittedName>
        <fullName evidence="2">SnoaL-like protein</fullName>
    </submittedName>
</protein>
<accession>A0A317QB68</accession>
<feature type="domain" description="SnoaL-like" evidence="1">
    <location>
        <begin position="17"/>
        <end position="117"/>
    </location>
</feature>